<comment type="caution">
    <text evidence="1">The sequence shown here is derived from an EMBL/GenBank/DDBJ whole genome shotgun (WGS) entry which is preliminary data.</text>
</comment>
<protein>
    <submittedName>
        <fullName evidence="1">Polysaccharide (De)acetylase</fullName>
    </submittedName>
</protein>
<dbReference type="GO" id="GO:0005975">
    <property type="term" value="P:carbohydrate metabolic process"/>
    <property type="evidence" value="ECO:0007669"/>
    <property type="project" value="InterPro"/>
</dbReference>
<organism evidence="1 2">
    <name type="scientific">Flavobacterium aurantiibacter</name>
    <dbReference type="NCBI Taxonomy" id="2023067"/>
    <lineage>
        <taxon>Bacteria</taxon>
        <taxon>Pseudomonadati</taxon>
        <taxon>Bacteroidota</taxon>
        <taxon>Flavobacteriia</taxon>
        <taxon>Flavobacteriales</taxon>
        <taxon>Flavobacteriaceae</taxon>
        <taxon>Flavobacterium</taxon>
    </lineage>
</organism>
<sequence length="372" mass="42005">MIKKFSKIIANLPGFLTTKKIVVLESDDWGSIRMPSSKSYDNLIAAGFDLGSGAGGRYNKYDTLASKQDLEALFECLSSVKNSRGESAKLTAVSLVANPDFVKIRESGFSNYYYEPFTTTLKRYGKEDAFPLWKQGFDAGVFVPEFHGREHLNISSWMRALQDHDHEARTAFDEGLWGYNITSNKRIKTFQAAFDLEFNSDLATQMEVIEDGLKLFEEIHGRKARFFVPPNGPINDSLLTVAAKCGIEYVSTSKVHAEVLGEGRIKKHYRYIGMRNSSKQTYLTRNAFFEPTAAKGDEIGKCLDDINLAFTCFKPAIISTHRVNFIGGLNEENRNNSLDSLKQLLRRIVKKWPDVEFMTSTELGDYIQSKKS</sequence>
<gene>
    <name evidence="1" type="ORF">CHX27_08255</name>
</gene>
<keyword evidence="2" id="KW-1185">Reference proteome</keyword>
<name>A0A255ZRE6_9FLAO</name>
<proteinExistence type="predicted"/>
<dbReference type="RefSeq" id="WP_094486294.1">
    <property type="nucleotide sequence ID" value="NZ_NOXX01000195.1"/>
</dbReference>
<dbReference type="Proteomes" id="UP000216035">
    <property type="component" value="Unassembled WGS sequence"/>
</dbReference>
<dbReference type="SUPFAM" id="SSF88713">
    <property type="entry name" value="Glycoside hydrolase/deacetylase"/>
    <property type="match status" value="1"/>
</dbReference>
<accession>A0A255ZRE6</accession>
<dbReference type="InterPro" id="IPR011330">
    <property type="entry name" value="Glyco_hydro/deAcase_b/a-brl"/>
</dbReference>
<dbReference type="Gene3D" id="3.20.20.370">
    <property type="entry name" value="Glycoside hydrolase/deacetylase"/>
    <property type="match status" value="1"/>
</dbReference>
<dbReference type="OrthoDB" id="2081174at2"/>
<dbReference type="AlphaFoldDB" id="A0A255ZRE6"/>
<evidence type="ECO:0000313" key="1">
    <source>
        <dbReference type="EMBL" id="OYQ43952.1"/>
    </source>
</evidence>
<reference evidence="1 2" key="1">
    <citation type="submission" date="2017-07" db="EMBL/GenBank/DDBJ databases">
        <title>Flavobacterium cyanobacteriorum sp. nov., isolated from cyanobacterial aggregates in a eutrophic lake.</title>
        <authorList>
            <person name="Cai H."/>
        </authorList>
    </citation>
    <scope>NUCLEOTIDE SEQUENCE [LARGE SCALE GENOMIC DNA]</scope>
    <source>
        <strain evidence="1 2">TH167</strain>
    </source>
</reference>
<evidence type="ECO:0000313" key="2">
    <source>
        <dbReference type="Proteomes" id="UP000216035"/>
    </source>
</evidence>
<dbReference type="EMBL" id="NOXX01000195">
    <property type="protein sequence ID" value="OYQ43952.1"/>
    <property type="molecule type" value="Genomic_DNA"/>
</dbReference>